<gene>
    <name evidence="1" type="ORF">OKC24_19095</name>
</gene>
<reference evidence="1 2" key="1">
    <citation type="submission" date="2022-11" db="EMBL/GenBank/DDBJ databases">
        <title>Acinetobacter entericus sp. nov., isolated from the gut of the plastic-eating larvae of the Coleoptera insect Zophobas atratus.</title>
        <authorList>
            <person name="Dong X."/>
            <person name="Yang Y."/>
        </authorList>
    </citation>
    <scope>NUCLEOTIDE SEQUENCE [LARGE SCALE GENOMIC DNA]</scope>
    <source>
        <strain evidence="1 2">BIT-DXN8</strain>
    </source>
</reference>
<dbReference type="Proteomes" id="UP001209682">
    <property type="component" value="Unassembled WGS sequence"/>
</dbReference>
<sequence>MRVMGINDSNSVVVEEGTKLPKFIRTLKIETAEEEQQLRLFLTGALKVDKDGCHSMGRDFGSNALCQSSDVSNGNVALGVDSSSAGLSELLKVSALDVKLQAINSLTAILNVYGYSDMQNAAAEKLNLLIQEL</sequence>
<dbReference type="RefSeq" id="WP_265466227.1">
    <property type="nucleotide sequence ID" value="NZ_JAPEQW010000065.1"/>
</dbReference>
<dbReference type="EMBL" id="JAPEQW010000065">
    <property type="protein sequence ID" value="MCW8041226.1"/>
    <property type="molecule type" value="Genomic_DNA"/>
</dbReference>
<evidence type="ECO:0000313" key="2">
    <source>
        <dbReference type="Proteomes" id="UP001209682"/>
    </source>
</evidence>
<keyword evidence="2" id="KW-1185">Reference proteome</keyword>
<comment type="caution">
    <text evidence="1">The sequence shown here is derived from an EMBL/GenBank/DDBJ whole genome shotgun (WGS) entry which is preliminary data.</text>
</comment>
<proteinExistence type="predicted"/>
<evidence type="ECO:0000313" key="1">
    <source>
        <dbReference type="EMBL" id="MCW8041226.1"/>
    </source>
</evidence>
<accession>A0ABT3NNT3</accession>
<organism evidence="1 2">
    <name type="scientific">Acinetobacter entericus</name>
    <dbReference type="NCBI Taxonomy" id="2989714"/>
    <lineage>
        <taxon>Bacteria</taxon>
        <taxon>Pseudomonadati</taxon>
        <taxon>Pseudomonadota</taxon>
        <taxon>Gammaproteobacteria</taxon>
        <taxon>Moraxellales</taxon>
        <taxon>Moraxellaceae</taxon>
        <taxon>Acinetobacter</taxon>
    </lineage>
</organism>
<name>A0ABT3NNT3_9GAMM</name>
<protein>
    <submittedName>
        <fullName evidence="1">Uncharacterized protein</fullName>
    </submittedName>
</protein>